<evidence type="ECO:0000313" key="3">
    <source>
        <dbReference type="Proteomes" id="UP001259659"/>
    </source>
</evidence>
<keyword evidence="1" id="KW-0472">Membrane</keyword>
<keyword evidence="3" id="KW-1185">Reference proteome</keyword>
<sequence length="281" mass="29207">MNEVLTMWRDSRMIALTAVIAAVYMTALIPFKGLVIVPGFTEVRPANVLPVTLGLLFGPAAAWGAAIGNLLSDAFGGTLSSGSVFGFLGNFFSAFVAYKLWGCLGPLSSGERPRMDSLSQLGEFVVISFVSAAGTAAIIAWGLDLLGLFPFAVFALIVTVNNFVAAAVIGPPLLYLLYPRMEDAGLRYSDFLRDQPLPSVSPRRRRLSAIGLAVVPVGWLVGGELIGVAVQGIPFGVPAGGIDPGTGGSVLQAAFGAVAFAALLGFSLLSGSWFPPELGVD</sequence>
<comment type="caution">
    <text evidence="2">The sequence shown here is derived from an EMBL/GenBank/DDBJ whole genome shotgun (WGS) entry which is preliminary data.</text>
</comment>
<feature type="transmembrane region" description="Helical" evidence="1">
    <location>
        <begin position="83"/>
        <end position="101"/>
    </location>
</feature>
<proteinExistence type="predicted"/>
<evidence type="ECO:0000313" key="2">
    <source>
        <dbReference type="EMBL" id="MDS0260463.1"/>
    </source>
</evidence>
<protein>
    <submittedName>
        <fullName evidence="2">QueT transporter family protein</fullName>
    </submittedName>
</protein>
<feature type="transmembrane region" description="Helical" evidence="1">
    <location>
        <begin position="250"/>
        <end position="269"/>
    </location>
</feature>
<dbReference type="Proteomes" id="UP001259659">
    <property type="component" value="Unassembled WGS sequence"/>
</dbReference>
<feature type="transmembrane region" description="Helical" evidence="1">
    <location>
        <begin position="207"/>
        <end position="230"/>
    </location>
</feature>
<dbReference type="EMBL" id="JAMQON010000003">
    <property type="protein sequence ID" value="MDS0260463.1"/>
    <property type="molecule type" value="Genomic_DNA"/>
</dbReference>
<keyword evidence="1" id="KW-0812">Transmembrane</keyword>
<reference evidence="2 3" key="1">
    <citation type="submission" date="2022-06" db="EMBL/GenBank/DDBJ databases">
        <title>Haloarcula sp. a new haloarchaeum isolate from saline soil.</title>
        <authorList>
            <person name="Strakova D."/>
            <person name="Galisteo C."/>
            <person name="Sanchez-Porro C."/>
            <person name="Ventosa A."/>
        </authorList>
    </citation>
    <scope>NUCLEOTIDE SEQUENCE [LARGE SCALE GENOMIC DNA]</scope>
    <source>
        <strain evidence="2 3">S1CR25-12</strain>
    </source>
</reference>
<gene>
    <name evidence="2" type="ORF">NDI56_13745</name>
</gene>
<organism evidence="2 3">
    <name type="scientific">Haloarcula saliterrae</name>
    <dbReference type="NCBI Taxonomy" id="2950534"/>
    <lineage>
        <taxon>Archaea</taxon>
        <taxon>Methanobacteriati</taxon>
        <taxon>Methanobacteriota</taxon>
        <taxon>Stenosarchaea group</taxon>
        <taxon>Halobacteria</taxon>
        <taxon>Halobacteriales</taxon>
        <taxon>Haloarculaceae</taxon>
        <taxon>Haloarcula</taxon>
    </lineage>
</organism>
<accession>A0ABU2FEU3</accession>
<evidence type="ECO:0000256" key="1">
    <source>
        <dbReference type="SAM" id="Phobius"/>
    </source>
</evidence>
<name>A0ABU2FEU3_9EURY</name>
<feature type="transmembrane region" description="Helical" evidence="1">
    <location>
        <begin position="149"/>
        <end position="178"/>
    </location>
</feature>
<feature type="transmembrane region" description="Helical" evidence="1">
    <location>
        <begin position="48"/>
        <end position="71"/>
    </location>
</feature>
<dbReference type="InterPro" id="IPR010387">
    <property type="entry name" value="QueT"/>
</dbReference>
<dbReference type="RefSeq" id="WP_310920126.1">
    <property type="nucleotide sequence ID" value="NZ_JAMQON010000003.1"/>
</dbReference>
<feature type="transmembrane region" description="Helical" evidence="1">
    <location>
        <begin position="121"/>
        <end position="143"/>
    </location>
</feature>
<dbReference type="Pfam" id="PF06177">
    <property type="entry name" value="QueT"/>
    <property type="match status" value="1"/>
</dbReference>
<feature type="transmembrane region" description="Helical" evidence="1">
    <location>
        <begin position="12"/>
        <end position="36"/>
    </location>
</feature>
<keyword evidence="1" id="KW-1133">Transmembrane helix</keyword>